<evidence type="ECO:0000256" key="11">
    <source>
        <dbReference type="ARBA" id="ARBA00023049"/>
    </source>
</evidence>
<evidence type="ECO:0000256" key="10">
    <source>
        <dbReference type="ARBA" id="ARBA00022989"/>
    </source>
</evidence>
<dbReference type="SUPFAM" id="SSF53187">
    <property type="entry name" value="Zn-dependent exopeptidases"/>
    <property type="match status" value="1"/>
</dbReference>
<dbReference type="InterPro" id="IPR045175">
    <property type="entry name" value="M28_fam"/>
</dbReference>
<evidence type="ECO:0000256" key="5">
    <source>
        <dbReference type="ARBA" id="ARBA00022692"/>
    </source>
</evidence>
<dbReference type="Pfam" id="PF22249">
    <property type="entry name" value="ERMP1-TM"/>
    <property type="match status" value="1"/>
</dbReference>
<keyword evidence="5 15" id="KW-0812">Transmembrane</keyword>
<feature type="transmembrane region" description="Helical" evidence="15">
    <location>
        <begin position="426"/>
        <end position="452"/>
    </location>
</feature>
<dbReference type="InterPro" id="IPR007484">
    <property type="entry name" value="Peptidase_M28"/>
</dbReference>
<dbReference type="OMA" id="WNNTIGA"/>
<evidence type="ECO:0000256" key="7">
    <source>
        <dbReference type="ARBA" id="ARBA00022801"/>
    </source>
</evidence>
<evidence type="ECO:0000256" key="8">
    <source>
        <dbReference type="ARBA" id="ARBA00022824"/>
    </source>
</evidence>
<proteinExistence type="inferred from homology"/>
<evidence type="ECO:0000313" key="19">
    <source>
        <dbReference type="EnsemblMetazoa" id="XP_014258114.1"/>
    </source>
</evidence>
<evidence type="ECO:0000259" key="17">
    <source>
        <dbReference type="Pfam" id="PF22248"/>
    </source>
</evidence>
<evidence type="ECO:0000256" key="14">
    <source>
        <dbReference type="ARBA" id="ARBA00078796"/>
    </source>
</evidence>
<organism evidence="19 20">
    <name type="scientific">Cimex lectularius</name>
    <name type="common">Bed bug</name>
    <name type="synonym">Acanthia lectularia</name>
    <dbReference type="NCBI Taxonomy" id="79782"/>
    <lineage>
        <taxon>Eukaryota</taxon>
        <taxon>Metazoa</taxon>
        <taxon>Ecdysozoa</taxon>
        <taxon>Arthropoda</taxon>
        <taxon>Hexapoda</taxon>
        <taxon>Insecta</taxon>
        <taxon>Pterygota</taxon>
        <taxon>Neoptera</taxon>
        <taxon>Paraneoptera</taxon>
        <taxon>Hemiptera</taxon>
        <taxon>Heteroptera</taxon>
        <taxon>Panheteroptera</taxon>
        <taxon>Cimicomorpha</taxon>
        <taxon>Cimicidae</taxon>
        <taxon>Cimex</taxon>
    </lineage>
</organism>
<dbReference type="InterPro" id="IPR053973">
    <property type="entry name" value="ERMP1-like_C"/>
</dbReference>
<dbReference type="EnsemblMetazoa" id="XM_014402628.2">
    <property type="protein sequence ID" value="XP_014258114.1"/>
    <property type="gene ID" value="LOC106671694"/>
</dbReference>
<feature type="transmembrane region" description="Helical" evidence="15">
    <location>
        <begin position="595"/>
        <end position="618"/>
    </location>
</feature>
<feature type="domain" description="Endoplasmic reticulum metallopeptidase 1-like C-terminal" evidence="17">
    <location>
        <begin position="653"/>
        <end position="871"/>
    </location>
</feature>
<keyword evidence="4" id="KW-0645">Protease</keyword>
<evidence type="ECO:0000256" key="1">
    <source>
        <dbReference type="ARBA" id="ARBA00001947"/>
    </source>
</evidence>
<evidence type="ECO:0000256" key="15">
    <source>
        <dbReference type="SAM" id="Phobius"/>
    </source>
</evidence>
<dbReference type="InterPro" id="IPR048024">
    <property type="entry name" value="Fxna-like_M28_dom"/>
</dbReference>
<evidence type="ECO:0000256" key="4">
    <source>
        <dbReference type="ARBA" id="ARBA00022670"/>
    </source>
</evidence>
<dbReference type="OrthoDB" id="76293at2759"/>
<evidence type="ECO:0000256" key="9">
    <source>
        <dbReference type="ARBA" id="ARBA00022833"/>
    </source>
</evidence>
<sequence length="874" mass="99224">MGIFKQNILPIYCKSNLRQRRHPRDGSFEFENRYSDVIDDDYNTRQFRASIPSSVLTIVLLIIGIVLFNTAAYFGDLLPRPLLQDEKGRFVAKRAYIHLNEIVSIGPKVIGSDKNEILAHRTILYKLQAIKNNANPTNDIEIRMQTVNGSFPIRFRGLESTNVYYNVQNLIVKIGKSPQALLVNCHFDSVPTSPGASDDILNCAVMLEVLHILSQSPTKLPFSVIFLFNGAEEGQLLASHGFITQHEWAKHVKVFINLESCGAGGREILFQAGPNHPWLIEKYAMVPHPHGLVVAEEIFQNGLVASDTDFRIFRDFGRLSGLDFAHYRNGYVYHTRFDNIESIYNVLGVLQHTGDNLLALIHSIIHSKEMVAPSSKEGKIVYFDVFGFFFLHFKAATYMYINYATVVLSVTSILIMAKRCKNPHQILIYGVLSALGGLVLSGVHNLAMAFILDYKKLTLTWFSTIGFVIPLYGIPTLIICFGMALIRSDRESVGYLCWERVRSHCLSVQMLWTLILLSLTIMKIRSSFLIQLLVIFPSIACLILNDRIKSVFGWTIIYILSTLPVSLYLAYLSLSVMKLFIPMSGRINDDKNPEITISLLSTMLTVGISSYLVPLILAVRKNQKYLFILSILAWGSLLVVLSTSFVFPFTEKTPQRVFVSHVTRESHNLSGNVEISDSFFWTMNLERRGQSVLPFLSRQPSIEQFCEKFKFCGVPWPTSASFMASNRSVFTMSKPHQFTSQTHVQLTDDVTKNLKRHLSFNVTGSDHMILYISLQPNTVLNSWSLGIVPLPSYNENNMTVYFVSYYHGLKTPSWHLWLDLKVADKKPPHVDIGLTSLYSYHEAHFSNEFNNFMAQFPPFTHLIPSLSVVKYFTY</sequence>
<keyword evidence="20" id="KW-1185">Reference proteome</keyword>
<dbReference type="InterPro" id="IPR053974">
    <property type="entry name" value="ERMP1_1-A_TM"/>
</dbReference>
<keyword evidence="13" id="KW-0325">Glycoprotein</keyword>
<comment type="cofactor">
    <cofactor evidence="1">
        <name>Zn(2+)</name>
        <dbReference type="ChEBI" id="CHEBI:29105"/>
    </cofactor>
</comment>
<evidence type="ECO:0000256" key="6">
    <source>
        <dbReference type="ARBA" id="ARBA00022723"/>
    </source>
</evidence>
<evidence type="ECO:0000256" key="2">
    <source>
        <dbReference type="ARBA" id="ARBA00004477"/>
    </source>
</evidence>
<protein>
    <recommendedName>
        <fullName evidence="14">FXNA-like protease</fullName>
    </recommendedName>
</protein>
<dbReference type="CDD" id="cd03875">
    <property type="entry name" value="M28_Fxna_like"/>
    <property type="match status" value="1"/>
</dbReference>
<keyword evidence="6" id="KW-0479">Metal-binding</keyword>
<feature type="transmembrane region" description="Helical" evidence="15">
    <location>
        <begin position="551"/>
        <end position="575"/>
    </location>
</feature>
<keyword evidence="8" id="KW-0256">Endoplasmic reticulum</keyword>
<feature type="transmembrane region" description="Helical" evidence="15">
    <location>
        <begin position="506"/>
        <end position="522"/>
    </location>
</feature>
<keyword evidence="7" id="KW-0378">Hydrolase</keyword>
<dbReference type="GeneID" id="106671694"/>
<dbReference type="RefSeq" id="XP_014258114.1">
    <property type="nucleotide sequence ID" value="XM_014402628.2"/>
</dbReference>
<dbReference type="Proteomes" id="UP000494040">
    <property type="component" value="Unassembled WGS sequence"/>
</dbReference>
<keyword evidence="9" id="KW-0862">Zinc</keyword>
<evidence type="ECO:0000256" key="12">
    <source>
        <dbReference type="ARBA" id="ARBA00023136"/>
    </source>
</evidence>
<comment type="subcellular location">
    <subcellularLocation>
        <location evidence="2">Endoplasmic reticulum membrane</location>
        <topology evidence="2">Multi-pass membrane protein</topology>
    </subcellularLocation>
</comment>
<dbReference type="Pfam" id="PF04389">
    <property type="entry name" value="Peptidase_M28"/>
    <property type="match status" value="1"/>
</dbReference>
<evidence type="ECO:0000256" key="3">
    <source>
        <dbReference type="ARBA" id="ARBA00010918"/>
    </source>
</evidence>
<accession>A0A8I6S7G0</accession>
<dbReference type="PANTHER" id="PTHR12147">
    <property type="entry name" value="METALLOPEPTIDASE M28 FAMILY MEMBER"/>
    <property type="match status" value="1"/>
</dbReference>
<dbReference type="AlphaFoldDB" id="A0A8I6S7G0"/>
<feature type="transmembrane region" description="Helical" evidence="15">
    <location>
        <begin position="398"/>
        <end position="417"/>
    </location>
</feature>
<keyword evidence="11" id="KW-0482">Metalloprotease</keyword>
<dbReference type="Gene3D" id="3.40.630.10">
    <property type="entry name" value="Zn peptidases"/>
    <property type="match status" value="1"/>
</dbReference>
<feature type="transmembrane region" description="Helical" evidence="15">
    <location>
        <begin position="625"/>
        <end position="647"/>
    </location>
</feature>
<evidence type="ECO:0000259" key="16">
    <source>
        <dbReference type="Pfam" id="PF04389"/>
    </source>
</evidence>
<dbReference type="GO" id="GO:0046872">
    <property type="term" value="F:metal ion binding"/>
    <property type="evidence" value="ECO:0007669"/>
    <property type="project" value="UniProtKB-KW"/>
</dbReference>
<dbReference type="FunFam" id="3.40.630.10:FF:000008">
    <property type="entry name" value="Endoplasmic reticulum metallopeptidase 1"/>
    <property type="match status" value="1"/>
</dbReference>
<evidence type="ECO:0000313" key="20">
    <source>
        <dbReference type="Proteomes" id="UP000494040"/>
    </source>
</evidence>
<dbReference type="KEGG" id="clec:106671694"/>
<dbReference type="PANTHER" id="PTHR12147:SF22">
    <property type="entry name" value="ENDOPLASMIC RETICULUM METALLOPEPTIDASE 1"/>
    <property type="match status" value="1"/>
</dbReference>
<evidence type="ECO:0000259" key="18">
    <source>
        <dbReference type="Pfam" id="PF22249"/>
    </source>
</evidence>
<feature type="transmembrane region" description="Helical" evidence="15">
    <location>
        <begin position="464"/>
        <end position="486"/>
    </location>
</feature>
<feature type="domain" description="Endoplasmic reticulum metallopeptidase 1/1-A TM" evidence="18">
    <location>
        <begin position="444"/>
        <end position="637"/>
    </location>
</feature>
<evidence type="ECO:0000256" key="13">
    <source>
        <dbReference type="ARBA" id="ARBA00023180"/>
    </source>
</evidence>
<reference evidence="19" key="1">
    <citation type="submission" date="2022-01" db="UniProtKB">
        <authorList>
            <consortium name="EnsemblMetazoa"/>
        </authorList>
    </citation>
    <scope>IDENTIFICATION</scope>
</reference>
<feature type="transmembrane region" description="Helical" evidence="15">
    <location>
        <begin position="55"/>
        <end position="74"/>
    </location>
</feature>
<keyword evidence="12 15" id="KW-0472">Membrane</keyword>
<feature type="domain" description="Peptidase M28" evidence="16">
    <location>
        <begin position="169"/>
        <end position="360"/>
    </location>
</feature>
<dbReference type="GO" id="GO:0006508">
    <property type="term" value="P:proteolysis"/>
    <property type="evidence" value="ECO:0007669"/>
    <property type="project" value="UniProtKB-KW"/>
</dbReference>
<dbReference type="Pfam" id="PF22248">
    <property type="entry name" value="ERMP1_C"/>
    <property type="match status" value="1"/>
</dbReference>
<comment type="similarity">
    <text evidence="3">Belongs to the peptidase M28 family.</text>
</comment>
<dbReference type="GO" id="GO:0008235">
    <property type="term" value="F:metalloexopeptidase activity"/>
    <property type="evidence" value="ECO:0007669"/>
    <property type="project" value="InterPro"/>
</dbReference>
<name>A0A8I6S7G0_CIMLE</name>
<keyword evidence="10 15" id="KW-1133">Transmembrane helix</keyword>
<feature type="transmembrane region" description="Helical" evidence="15">
    <location>
        <begin position="528"/>
        <end position="544"/>
    </location>
</feature>
<dbReference type="GO" id="GO:0005789">
    <property type="term" value="C:endoplasmic reticulum membrane"/>
    <property type="evidence" value="ECO:0007669"/>
    <property type="project" value="UniProtKB-SubCell"/>
</dbReference>